<dbReference type="EMBL" id="JACBKZ010000011">
    <property type="protein sequence ID" value="KAF5938931.1"/>
    <property type="molecule type" value="Genomic_DNA"/>
</dbReference>
<dbReference type="Proteomes" id="UP000593564">
    <property type="component" value="Unassembled WGS sequence"/>
</dbReference>
<accession>A0A7J7GG71</accession>
<proteinExistence type="predicted"/>
<sequence>MWLILMKNYLVVECYAVLIIENDFWVKFFLLEQLESKKKSFSISFHSQHSLSSARLSLVSQLFKSSVTAIQLFVNPYHLEKRFNSRIAIQLVYETHLSFGAAIQEICC</sequence>
<keyword evidence="2" id="KW-1185">Reference proteome</keyword>
<gene>
    <name evidence="1" type="ORF">HYC85_023190</name>
</gene>
<organism evidence="1 2">
    <name type="scientific">Camellia sinensis</name>
    <name type="common">Tea plant</name>
    <name type="synonym">Thea sinensis</name>
    <dbReference type="NCBI Taxonomy" id="4442"/>
    <lineage>
        <taxon>Eukaryota</taxon>
        <taxon>Viridiplantae</taxon>
        <taxon>Streptophyta</taxon>
        <taxon>Embryophyta</taxon>
        <taxon>Tracheophyta</taxon>
        <taxon>Spermatophyta</taxon>
        <taxon>Magnoliopsida</taxon>
        <taxon>eudicotyledons</taxon>
        <taxon>Gunneridae</taxon>
        <taxon>Pentapetalae</taxon>
        <taxon>asterids</taxon>
        <taxon>Ericales</taxon>
        <taxon>Theaceae</taxon>
        <taxon>Camellia</taxon>
    </lineage>
</organism>
<evidence type="ECO:0000313" key="1">
    <source>
        <dbReference type="EMBL" id="KAF5938931.1"/>
    </source>
</evidence>
<comment type="caution">
    <text evidence="1">The sequence shown here is derived from an EMBL/GenBank/DDBJ whole genome shotgun (WGS) entry which is preliminary data.</text>
</comment>
<reference evidence="2" key="1">
    <citation type="journal article" date="2020" name="Nat. Commun.">
        <title>Genome assembly of wild tea tree DASZ reveals pedigree and selection history of tea varieties.</title>
        <authorList>
            <person name="Zhang W."/>
            <person name="Zhang Y."/>
            <person name="Qiu H."/>
            <person name="Guo Y."/>
            <person name="Wan H."/>
            <person name="Zhang X."/>
            <person name="Scossa F."/>
            <person name="Alseekh S."/>
            <person name="Zhang Q."/>
            <person name="Wang P."/>
            <person name="Xu L."/>
            <person name="Schmidt M.H."/>
            <person name="Jia X."/>
            <person name="Li D."/>
            <person name="Zhu A."/>
            <person name="Guo F."/>
            <person name="Chen W."/>
            <person name="Ni D."/>
            <person name="Usadel B."/>
            <person name="Fernie A.R."/>
            <person name="Wen W."/>
        </authorList>
    </citation>
    <scope>NUCLEOTIDE SEQUENCE [LARGE SCALE GENOMIC DNA]</scope>
    <source>
        <strain evidence="2">cv. G240</strain>
    </source>
</reference>
<evidence type="ECO:0000313" key="2">
    <source>
        <dbReference type="Proteomes" id="UP000593564"/>
    </source>
</evidence>
<reference evidence="1 2" key="2">
    <citation type="submission" date="2020-07" db="EMBL/GenBank/DDBJ databases">
        <title>Genome assembly of wild tea tree DASZ reveals pedigree and selection history of tea varieties.</title>
        <authorList>
            <person name="Zhang W."/>
        </authorList>
    </citation>
    <scope>NUCLEOTIDE SEQUENCE [LARGE SCALE GENOMIC DNA]</scope>
    <source>
        <strain evidence="2">cv. G240</strain>
        <tissue evidence="1">Leaf</tissue>
    </source>
</reference>
<dbReference type="AlphaFoldDB" id="A0A7J7GG71"/>
<name>A0A7J7GG71_CAMSI</name>
<protein>
    <submittedName>
        <fullName evidence="1">Uncharacterized protein</fullName>
    </submittedName>
</protein>